<dbReference type="FunFam" id="3.20.20.300:FF:000011">
    <property type="entry name" value="Glycosyl hydrolase"/>
    <property type="match status" value="1"/>
</dbReference>
<dbReference type="Pfam" id="PF00933">
    <property type="entry name" value="Glyco_hydro_3"/>
    <property type="match status" value="1"/>
</dbReference>
<dbReference type="PRINTS" id="PR00133">
    <property type="entry name" value="GLHYDRLASE3"/>
</dbReference>
<evidence type="ECO:0000256" key="3">
    <source>
        <dbReference type="SAM" id="MobiDB-lite"/>
    </source>
</evidence>
<feature type="region of interest" description="Disordered" evidence="3">
    <location>
        <begin position="1"/>
        <end position="24"/>
    </location>
</feature>
<organism evidence="5 6">
    <name type="scientific">Oerskovia enterophila</name>
    <dbReference type="NCBI Taxonomy" id="43678"/>
    <lineage>
        <taxon>Bacteria</taxon>
        <taxon>Bacillati</taxon>
        <taxon>Actinomycetota</taxon>
        <taxon>Actinomycetes</taxon>
        <taxon>Micrococcales</taxon>
        <taxon>Cellulomonadaceae</taxon>
        <taxon>Oerskovia</taxon>
    </lineage>
</organism>
<keyword evidence="5" id="KW-0326">Glycosidase</keyword>
<dbReference type="Gene3D" id="3.40.50.1700">
    <property type="entry name" value="Glycoside hydrolase family 3 C-terminal domain"/>
    <property type="match status" value="1"/>
</dbReference>
<dbReference type="Gene3D" id="2.60.40.10">
    <property type="entry name" value="Immunoglobulins"/>
    <property type="match status" value="1"/>
</dbReference>
<dbReference type="InterPro" id="IPR002772">
    <property type="entry name" value="Glyco_hydro_3_C"/>
</dbReference>
<evidence type="ECO:0000313" key="6">
    <source>
        <dbReference type="Proteomes" id="UP000076447"/>
    </source>
</evidence>
<comment type="caution">
    <text evidence="5">The sequence shown here is derived from an EMBL/GenBank/DDBJ whole genome shotgun (WGS) entry which is preliminary data.</text>
</comment>
<dbReference type="Pfam" id="PF14310">
    <property type="entry name" value="Fn3-like"/>
    <property type="match status" value="1"/>
</dbReference>
<dbReference type="Pfam" id="PF01915">
    <property type="entry name" value="Glyco_hydro_3_C"/>
    <property type="match status" value="1"/>
</dbReference>
<keyword evidence="2 5" id="KW-0378">Hydrolase</keyword>
<accession>A0A163SNW2</accession>
<proteinExistence type="inferred from homology"/>
<dbReference type="SUPFAM" id="SSF52279">
    <property type="entry name" value="Beta-D-glucan exohydrolase, C-terminal domain"/>
    <property type="match status" value="1"/>
</dbReference>
<sequence length="836" mass="85814">MTLQTNLPSAAVPGPGGETLPVWSDPSVDTATRVKALMAEMTLREKVAQLFGVWVGASAEGGEVAPHQHDMEDGVDLDALLPDGLGQLTRPFGTNPVDPALGALSLLRTQERVRSANRFGIPAVAHEECLAGFSAWGATAYPVPLSWGASFDPALVRRMAAAIGRDMRSVGVHQGLAPVLDVVRDARWGRVEETIGEDPYLVGTVATAYVQGLESEGIVATLKHFAGYSASRGGRNHAPVSMGTRERADVILPPFEMAVREGGVRSVMHAYTDTDGIPSAADRELLTGLLRDTWGFDGTVVADYFGIAFLKIMHGVAGDWADAAAAALAAGVDVELPTVKTFGEPLVAALEAGDVDVALVDRALERVLRQKVELGLLDAGWDPVPEVLRDVPAGVLAAVAGAGADAQDIDLAALRGTVDLDGPANRALAREVAEQAVVLLANDGVLPLGPDVRRIALVGPTAEDPMAVLGCYSFPAHVGLAHPEIPLGISLPTLAASLRAELPGVTLDVLPAITLDGTSDPSSTGAVSTAEVAAADAAGIAAAVELAREADVVVVALGDRAGLFGRGTSGEGCDAESLRLPGAQQDLLDALLATGRPVVATILSGRPYALGAAATPAPGEPGAAAIVQAFFAGEEGTPAVAGVLSGRVAPSGRLPVSVPGTEGAQPTSYLAATLAQATDVSNIDPTAAFAFGHGLTYTSFDWSDLVVSAAEAATDGAFEASFVVRNTGGRDGVEVVQLYAHDPVASVVRPVQRLIGYVRVPLAAGASARVSATVPADVLSFTGRDGRRIVEPGAIELRFGASSADVRLVAPVSLVGDVRVVDHTRELHAPLVVGEV</sequence>
<dbReference type="PATRIC" id="fig|43678.3.peg.707"/>
<comment type="similarity">
    <text evidence="1">Belongs to the glycosyl hydrolase 3 family.</text>
</comment>
<name>A0A163SNW2_9CELL</name>
<dbReference type="InterPro" id="IPR013783">
    <property type="entry name" value="Ig-like_fold"/>
</dbReference>
<dbReference type="PANTHER" id="PTHR42715:SF10">
    <property type="entry name" value="BETA-GLUCOSIDASE"/>
    <property type="match status" value="1"/>
</dbReference>
<dbReference type="InterPro" id="IPR036881">
    <property type="entry name" value="Glyco_hydro_3_C_sf"/>
</dbReference>
<dbReference type="InterPro" id="IPR036962">
    <property type="entry name" value="Glyco_hydro_3_N_sf"/>
</dbReference>
<evidence type="ECO:0000259" key="4">
    <source>
        <dbReference type="SMART" id="SM01217"/>
    </source>
</evidence>
<dbReference type="GO" id="GO:0008422">
    <property type="term" value="F:beta-glucosidase activity"/>
    <property type="evidence" value="ECO:0007669"/>
    <property type="project" value="UniProtKB-EC"/>
</dbReference>
<dbReference type="OrthoDB" id="3187562at2"/>
<gene>
    <name evidence="5" type="primary">bglX_1</name>
    <name evidence="5" type="ORF">OJAG_06710</name>
</gene>
<dbReference type="STRING" id="43678.OJAG_06710"/>
<dbReference type="PANTHER" id="PTHR42715">
    <property type="entry name" value="BETA-GLUCOSIDASE"/>
    <property type="match status" value="1"/>
</dbReference>
<dbReference type="InterPro" id="IPR050288">
    <property type="entry name" value="Cellulose_deg_GH3"/>
</dbReference>
<dbReference type="InterPro" id="IPR026891">
    <property type="entry name" value="Fn3-like"/>
</dbReference>
<evidence type="ECO:0000313" key="5">
    <source>
        <dbReference type="EMBL" id="KZM36615.1"/>
    </source>
</evidence>
<dbReference type="SMART" id="SM01217">
    <property type="entry name" value="Fn3_like"/>
    <property type="match status" value="1"/>
</dbReference>
<dbReference type="EC" id="3.2.1.21" evidence="5"/>
<evidence type="ECO:0000256" key="2">
    <source>
        <dbReference type="ARBA" id="ARBA00022801"/>
    </source>
</evidence>
<dbReference type="EMBL" id="LRIE01000046">
    <property type="protein sequence ID" value="KZM36615.1"/>
    <property type="molecule type" value="Genomic_DNA"/>
</dbReference>
<feature type="domain" description="Fibronectin type III-like" evidence="4">
    <location>
        <begin position="734"/>
        <end position="803"/>
    </location>
</feature>
<dbReference type="AlphaFoldDB" id="A0A163SNW2"/>
<dbReference type="SUPFAM" id="SSF51445">
    <property type="entry name" value="(Trans)glycosidases"/>
    <property type="match status" value="1"/>
</dbReference>
<dbReference type="InterPro" id="IPR017853">
    <property type="entry name" value="GH"/>
</dbReference>
<dbReference type="InterPro" id="IPR001764">
    <property type="entry name" value="Glyco_hydro_3_N"/>
</dbReference>
<dbReference type="RefSeq" id="WP_068707132.1">
    <property type="nucleotide sequence ID" value="NZ_LRIE01000046.1"/>
</dbReference>
<reference evidence="5 6" key="1">
    <citation type="submission" date="2016-01" db="EMBL/GenBank/DDBJ databases">
        <title>Genome sequence of Oerskovia enterophila VJag, an agar and cellulose degrading bacterium.</title>
        <authorList>
            <person name="Poehlein A."/>
            <person name="Jag V."/>
            <person name="Bengelsdorf F."/>
            <person name="Duerre P."/>
            <person name="Daniel R."/>
        </authorList>
    </citation>
    <scope>NUCLEOTIDE SEQUENCE [LARGE SCALE GENOMIC DNA]</scope>
    <source>
        <strain evidence="5 6">VJag</strain>
    </source>
</reference>
<protein>
    <submittedName>
        <fullName evidence="5">Periplasmic beta-glucosidase</fullName>
        <ecNumber evidence="5">3.2.1.21</ecNumber>
    </submittedName>
</protein>
<evidence type="ECO:0000256" key="1">
    <source>
        <dbReference type="ARBA" id="ARBA00005336"/>
    </source>
</evidence>
<dbReference type="GO" id="GO:0005975">
    <property type="term" value="P:carbohydrate metabolic process"/>
    <property type="evidence" value="ECO:0007669"/>
    <property type="project" value="InterPro"/>
</dbReference>
<dbReference type="Proteomes" id="UP000076447">
    <property type="component" value="Unassembled WGS sequence"/>
</dbReference>
<dbReference type="Gene3D" id="3.20.20.300">
    <property type="entry name" value="Glycoside hydrolase, family 3, N-terminal domain"/>
    <property type="match status" value="1"/>
</dbReference>